<comment type="caution">
    <text evidence="5">The sequence shown here is derived from an EMBL/GenBank/DDBJ whole genome shotgun (WGS) entry which is preliminary data.</text>
</comment>
<dbReference type="InterPro" id="IPR027417">
    <property type="entry name" value="P-loop_NTPase"/>
</dbReference>
<dbReference type="GO" id="GO:0005524">
    <property type="term" value="F:ATP binding"/>
    <property type="evidence" value="ECO:0007669"/>
    <property type="project" value="UniProtKB-KW"/>
</dbReference>
<dbReference type="Gene3D" id="3.40.50.300">
    <property type="entry name" value="P-loop containing nucleotide triphosphate hydrolases"/>
    <property type="match status" value="1"/>
</dbReference>
<evidence type="ECO:0000256" key="2">
    <source>
        <dbReference type="ARBA" id="ARBA00022741"/>
    </source>
</evidence>
<evidence type="ECO:0000256" key="1">
    <source>
        <dbReference type="ARBA" id="ARBA00006354"/>
    </source>
</evidence>
<dbReference type="PROSITE" id="PS00676">
    <property type="entry name" value="SIGMA54_INTERACT_2"/>
    <property type="match status" value="1"/>
</dbReference>
<dbReference type="PANTHER" id="PTHR32039">
    <property type="entry name" value="MAGNESIUM-CHELATASE SUBUNIT CHLI"/>
    <property type="match status" value="1"/>
</dbReference>
<dbReference type="InterPro" id="IPR045006">
    <property type="entry name" value="CHLI-like"/>
</dbReference>
<sequence length="506" mass="56514">MAIKLISSTLLGISGMLVSVEIDISKGLPSFNIVGLPDTSVKEARARVYSAITNSDYSFPLGRITVNLAPGDIRKAGTLFDLPIALGILLATDQIFMDSREDYLIIGELCLDGSINRVNGVLPIVMEGYENNINNYIIPYDNANEASILKSVNIYPFKNLREVVNFLYYKDKKPYKCDEKPVQNTCDIDFSDVKGQESCKRALEIATAGNHNTILFGPPGCGKSMMAKRISTIMPSLSEIEALTVTKIYSVSGLLNPSGDIIRTPPFRAPHHSITKAALIGGGAKLYPGEISLAHNGILFLDELSEFDRSTLELLREPLEENTITISRSTGTVKYPANFLFIAAMNPCRCGYYLSGVKQCHCTEPERKRYINKFSGPFLDRVDIFSFAHPNKYNELVSDSHEESSKDIKKRVQTARDIQAQRYINENINYNGNLNEAQIKKYCKISQSSLRILEKYFNKYNISARSYNKILKVSRTIADLNGSEAIKEDHLAEAIQYRQFIDTVST</sequence>
<organism evidence="5 6">
    <name type="scientific">Clostridium oryzae</name>
    <dbReference type="NCBI Taxonomy" id="1450648"/>
    <lineage>
        <taxon>Bacteria</taxon>
        <taxon>Bacillati</taxon>
        <taxon>Bacillota</taxon>
        <taxon>Clostridia</taxon>
        <taxon>Eubacteriales</taxon>
        <taxon>Clostridiaceae</taxon>
        <taxon>Clostridium</taxon>
    </lineage>
</organism>
<dbReference type="Proteomes" id="UP000190080">
    <property type="component" value="Unassembled WGS sequence"/>
</dbReference>
<dbReference type="SMART" id="SM00382">
    <property type="entry name" value="AAA"/>
    <property type="match status" value="1"/>
</dbReference>
<dbReference type="PRINTS" id="PR01657">
    <property type="entry name" value="MCMFAMILY"/>
</dbReference>
<evidence type="ECO:0000313" key="5">
    <source>
        <dbReference type="EMBL" id="OPJ61794.1"/>
    </source>
</evidence>
<dbReference type="AlphaFoldDB" id="A0A1V4IPQ4"/>
<name>A0A1V4IPQ4_9CLOT</name>
<dbReference type="Pfam" id="PF13541">
    <property type="entry name" value="ChlI"/>
    <property type="match status" value="1"/>
</dbReference>
<protein>
    <submittedName>
        <fullName evidence="5">Competence protein ComM</fullName>
    </submittedName>
</protein>
<dbReference type="GO" id="GO:0003677">
    <property type="term" value="F:DNA binding"/>
    <property type="evidence" value="ECO:0007669"/>
    <property type="project" value="InterPro"/>
</dbReference>
<keyword evidence="6" id="KW-1185">Reference proteome</keyword>
<dbReference type="Pfam" id="PF01078">
    <property type="entry name" value="Mg_chelatase"/>
    <property type="match status" value="1"/>
</dbReference>
<feature type="domain" description="AAA+ ATPase" evidence="4">
    <location>
        <begin position="209"/>
        <end position="378"/>
    </location>
</feature>
<dbReference type="InterPro" id="IPR003593">
    <property type="entry name" value="AAA+_ATPase"/>
</dbReference>
<reference evidence="5 6" key="1">
    <citation type="submission" date="2017-03" db="EMBL/GenBank/DDBJ databases">
        <title>Genome sequence of Clostridium oryzae DSM 28571.</title>
        <authorList>
            <person name="Poehlein A."/>
            <person name="Daniel R."/>
        </authorList>
    </citation>
    <scope>NUCLEOTIDE SEQUENCE [LARGE SCALE GENOMIC DNA]</scope>
    <source>
        <strain evidence="5 6">DSM 28571</strain>
    </source>
</reference>
<keyword evidence="3" id="KW-0067">ATP-binding</keyword>
<dbReference type="NCBIfam" id="TIGR00368">
    <property type="entry name" value="YifB family Mg chelatase-like AAA ATPase"/>
    <property type="match status" value="1"/>
</dbReference>
<comment type="similarity">
    <text evidence="1">Belongs to the Mg-chelatase subunits D/I family. ComM subfamily.</text>
</comment>
<evidence type="ECO:0000313" key="6">
    <source>
        <dbReference type="Proteomes" id="UP000190080"/>
    </source>
</evidence>
<dbReference type="Pfam" id="PF13335">
    <property type="entry name" value="Mg_chelatase_C"/>
    <property type="match status" value="1"/>
</dbReference>
<dbReference type="Gene3D" id="3.30.230.10">
    <property type="match status" value="1"/>
</dbReference>
<dbReference type="InterPro" id="IPR001208">
    <property type="entry name" value="MCM_dom"/>
</dbReference>
<dbReference type="InterPro" id="IPR000523">
    <property type="entry name" value="Mg_chelatse_chII-like_cat_dom"/>
</dbReference>
<dbReference type="PANTHER" id="PTHR32039:SF7">
    <property type="entry name" value="COMPETENCE PROTEIN COMM"/>
    <property type="match status" value="1"/>
</dbReference>
<dbReference type="InterPro" id="IPR025943">
    <property type="entry name" value="Sigma_54_int_dom_ATP-bd_2"/>
</dbReference>
<gene>
    <name evidence="5" type="primary">comM_2</name>
    <name evidence="5" type="ORF">CLORY_21000</name>
</gene>
<evidence type="ECO:0000259" key="4">
    <source>
        <dbReference type="SMART" id="SM00382"/>
    </source>
</evidence>
<proteinExistence type="inferred from homology"/>
<keyword evidence="2" id="KW-0547">Nucleotide-binding</keyword>
<dbReference type="InterPro" id="IPR004482">
    <property type="entry name" value="Mg_chelat-rel"/>
</dbReference>
<dbReference type="STRING" id="1450648.CLORY_21000"/>
<dbReference type="InterPro" id="IPR014721">
    <property type="entry name" value="Ribsml_uS5_D2-typ_fold_subgr"/>
</dbReference>
<dbReference type="SUPFAM" id="SSF52540">
    <property type="entry name" value="P-loop containing nucleoside triphosphate hydrolases"/>
    <property type="match status" value="1"/>
</dbReference>
<dbReference type="InterPro" id="IPR025158">
    <property type="entry name" value="Mg_chelat-rel_C"/>
</dbReference>
<dbReference type="OrthoDB" id="9813147at2"/>
<dbReference type="InterPro" id="IPR020568">
    <property type="entry name" value="Ribosomal_Su5_D2-typ_SF"/>
</dbReference>
<evidence type="ECO:0000256" key="3">
    <source>
        <dbReference type="ARBA" id="ARBA00022840"/>
    </source>
</evidence>
<dbReference type="EMBL" id="MZGV01000019">
    <property type="protein sequence ID" value="OPJ61794.1"/>
    <property type="molecule type" value="Genomic_DNA"/>
</dbReference>
<accession>A0A1V4IPQ4</accession>
<dbReference type="SUPFAM" id="SSF54211">
    <property type="entry name" value="Ribosomal protein S5 domain 2-like"/>
    <property type="match status" value="1"/>
</dbReference>
<dbReference type="RefSeq" id="WP_079424036.1">
    <property type="nucleotide sequence ID" value="NZ_MZGV01000019.1"/>
</dbReference>